<feature type="transmembrane region" description="Helical" evidence="6">
    <location>
        <begin position="332"/>
        <end position="355"/>
    </location>
</feature>
<dbReference type="PROSITE" id="PS50850">
    <property type="entry name" value="MFS"/>
    <property type="match status" value="1"/>
</dbReference>
<evidence type="ECO:0000259" key="7">
    <source>
        <dbReference type="PROSITE" id="PS50850"/>
    </source>
</evidence>
<evidence type="ECO:0000256" key="6">
    <source>
        <dbReference type="SAM" id="Phobius"/>
    </source>
</evidence>
<feature type="domain" description="Major facilitator superfamily (MFS) profile" evidence="7">
    <location>
        <begin position="31"/>
        <end position="428"/>
    </location>
</feature>
<protein>
    <submittedName>
        <fullName evidence="8">MFS transporter</fullName>
    </submittedName>
</protein>
<dbReference type="CDD" id="cd17328">
    <property type="entry name" value="MFS_spinster_like"/>
    <property type="match status" value="1"/>
</dbReference>
<dbReference type="InterPro" id="IPR020846">
    <property type="entry name" value="MFS_dom"/>
</dbReference>
<feature type="transmembrane region" description="Helical" evidence="6">
    <location>
        <begin position="367"/>
        <end position="384"/>
    </location>
</feature>
<feature type="transmembrane region" description="Helical" evidence="6">
    <location>
        <begin position="98"/>
        <end position="120"/>
    </location>
</feature>
<comment type="caution">
    <text evidence="8">The sequence shown here is derived from an EMBL/GenBank/DDBJ whole genome shotgun (WGS) entry which is preliminary data.</text>
</comment>
<gene>
    <name evidence="8" type="ORF">ML536_01905</name>
</gene>
<evidence type="ECO:0000256" key="1">
    <source>
        <dbReference type="ARBA" id="ARBA00004141"/>
    </source>
</evidence>
<evidence type="ECO:0000256" key="3">
    <source>
        <dbReference type="ARBA" id="ARBA00022692"/>
    </source>
</evidence>
<feature type="transmembrane region" description="Helical" evidence="6">
    <location>
        <begin position="186"/>
        <end position="206"/>
    </location>
</feature>
<dbReference type="InterPro" id="IPR011701">
    <property type="entry name" value="MFS"/>
</dbReference>
<feature type="transmembrane region" description="Helical" evidence="6">
    <location>
        <begin position="309"/>
        <end position="326"/>
    </location>
</feature>
<feature type="transmembrane region" description="Helical" evidence="6">
    <location>
        <begin position="65"/>
        <end position="86"/>
    </location>
</feature>
<dbReference type="InterPro" id="IPR036259">
    <property type="entry name" value="MFS_trans_sf"/>
</dbReference>
<evidence type="ECO:0000256" key="5">
    <source>
        <dbReference type="ARBA" id="ARBA00023136"/>
    </source>
</evidence>
<evidence type="ECO:0000256" key="2">
    <source>
        <dbReference type="ARBA" id="ARBA00022448"/>
    </source>
</evidence>
<organism evidence="8 9">
    <name type="scientific">Paradevosia shaoguanensis</name>
    <dbReference type="NCBI Taxonomy" id="1335043"/>
    <lineage>
        <taxon>Bacteria</taxon>
        <taxon>Pseudomonadati</taxon>
        <taxon>Pseudomonadota</taxon>
        <taxon>Alphaproteobacteria</taxon>
        <taxon>Hyphomicrobiales</taxon>
        <taxon>Devosiaceae</taxon>
        <taxon>Paradevosia</taxon>
    </lineage>
</organism>
<dbReference type="Pfam" id="PF07690">
    <property type="entry name" value="MFS_1"/>
    <property type="match status" value="1"/>
</dbReference>
<dbReference type="AlphaFoldDB" id="A0AA41U9N3"/>
<keyword evidence="5 6" id="KW-0472">Membrane</keyword>
<feature type="transmembrane region" description="Helical" evidence="6">
    <location>
        <begin position="404"/>
        <end position="425"/>
    </location>
</feature>
<dbReference type="RefSeq" id="WP_281734764.1">
    <property type="nucleotide sequence ID" value="NZ_JAKETQ010000001.1"/>
</dbReference>
<keyword evidence="2" id="KW-0813">Transport</keyword>
<evidence type="ECO:0000313" key="8">
    <source>
        <dbReference type="EMBL" id="MCI0125575.1"/>
    </source>
</evidence>
<sequence length="445" mass="47148">MAGPMVMTAGEGTPEKAAYTQQFTMGYAYFVLFMLMLTYTGHSIDRSIISTIMAPIQKDFALSDSQLGLIAGTIYALSNAVFTIPIGYFADRTNRKNLLSVCAAIWSGMTMLGGLSGNFVHLMLTRAGIGASEAAGTPVSTSLIADYFPPERRASAISIFYISASLGGFLALAVGGYVVQNHGWRTAMLLAGLPGFVVAIIFFFVVREPIRTGVTGAVAANAPSLGKVIKFILTQPALVVLMFAGALTNFVGSGVASWVPTYYVRVLEIPIAQVGSLLGFGQLIFGVIGGVGAGFLADKLVRKDRRWPIWLLAIAQFMTVPFYIGSVLVDNIFVSVLLLAIGFGFTSTFTGPLYSQVQTLVGSRMRALAVAVLVMMISLLGYGLGAQATGLISDAMKPAFGGVALRYALIAVACGGLVTATLYYISSLGLIKGQNRVLEMERAHQ</sequence>
<name>A0AA41U9N3_9HYPH</name>
<reference evidence="8" key="1">
    <citation type="submission" date="2022-03" db="EMBL/GenBank/DDBJ databases">
        <title>The complete genome sequence of a Methyloterrigena soli.</title>
        <authorList>
            <person name="Zi Z."/>
        </authorList>
    </citation>
    <scope>NUCLEOTIDE SEQUENCE</scope>
    <source>
        <strain evidence="8">M48</strain>
    </source>
</reference>
<dbReference type="Gene3D" id="1.20.1250.20">
    <property type="entry name" value="MFS general substrate transporter like domains"/>
    <property type="match status" value="1"/>
</dbReference>
<keyword evidence="3 6" id="KW-0812">Transmembrane</keyword>
<feature type="transmembrane region" description="Helical" evidence="6">
    <location>
        <begin position="159"/>
        <end position="180"/>
    </location>
</feature>
<dbReference type="GO" id="GO:0016020">
    <property type="term" value="C:membrane"/>
    <property type="evidence" value="ECO:0007669"/>
    <property type="project" value="UniProtKB-SubCell"/>
</dbReference>
<dbReference type="PANTHER" id="PTHR23505">
    <property type="entry name" value="SPINSTER"/>
    <property type="match status" value="1"/>
</dbReference>
<keyword evidence="4 6" id="KW-1133">Transmembrane helix</keyword>
<dbReference type="SUPFAM" id="SSF103473">
    <property type="entry name" value="MFS general substrate transporter"/>
    <property type="match status" value="1"/>
</dbReference>
<proteinExistence type="predicted"/>
<dbReference type="EMBL" id="JALAZD010000001">
    <property type="protein sequence ID" value="MCI0125575.1"/>
    <property type="molecule type" value="Genomic_DNA"/>
</dbReference>
<dbReference type="GO" id="GO:0022857">
    <property type="term" value="F:transmembrane transporter activity"/>
    <property type="evidence" value="ECO:0007669"/>
    <property type="project" value="InterPro"/>
</dbReference>
<feature type="transmembrane region" description="Helical" evidence="6">
    <location>
        <begin position="271"/>
        <end position="297"/>
    </location>
</feature>
<comment type="subcellular location">
    <subcellularLocation>
        <location evidence="1">Membrane</location>
        <topology evidence="1">Multi-pass membrane protein</topology>
    </subcellularLocation>
</comment>
<dbReference type="PANTHER" id="PTHR23505:SF79">
    <property type="entry name" value="PROTEIN SPINSTER"/>
    <property type="match status" value="1"/>
</dbReference>
<feature type="transmembrane region" description="Helical" evidence="6">
    <location>
        <begin position="26"/>
        <end position="44"/>
    </location>
</feature>
<dbReference type="InterPro" id="IPR044770">
    <property type="entry name" value="MFS_spinster-like"/>
</dbReference>
<dbReference type="Proteomes" id="UP001156140">
    <property type="component" value="Unassembled WGS sequence"/>
</dbReference>
<evidence type="ECO:0000256" key="4">
    <source>
        <dbReference type="ARBA" id="ARBA00022989"/>
    </source>
</evidence>
<evidence type="ECO:0000313" key="9">
    <source>
        <dbReference type="Proteomes" id="UP001156140"/>
    </source>
</evidence>
<accession>A0AA41U9N3</accession>
<feature type="transmembrane region" description="Helical" evidence="6">
    <location>
        <begin position="237"/>
        <end position="259"/>
    </location>
</feature>
<keyword evidence="9" id="KW-1185">Reference proteome</keyword>